<sequence length="209" mass="23702">MSAATHQDPTAGSDDLQAAIAVNHLLSDDSLAPEQAIERLADINLQIQLAVSQLWDRVDAETRPEQLLSLTRIEELVFWRPQPHHAPITIEQAIRLAKLFLLRGGFFNNMLGEGTWLFDEERRPLSLGTELTRDLFTALRPILVLHPLDFDSARIDDFRTDDESYPGHHFRAGELSVWGLRGQVPKFIETARLSMMELDNPFANLPDLE</sequence>
<dbReference type="Proteomes" id="UP001595692">
    <property type="component" value="Unassembled WGS sequence"/>
</dbReference>
<dbReference type="RefSeq" id="WP_377150506.1">
    <property type="nucleotide sequence ID" value="NZ_JBHSAF010000001.1"/>
</dbReference>
<protein>
    <submittedName>
        <fullName evidence="1">Uncharacterized protein</fullName>
    </submittedName>
</protein>
<evidence type="ECO:0000313" key="2">
    <source>
        <dbReference type="Proteomes" id="UP001595692"/>
    </source>
</evidence>
<dbReference type="EMBL" id="JBHSAF010000001">
    <property type="protein sequence ID" value="MFC3912399.1"/>
    <property type="molecule type" value="Genomic_DNA"/>
</dbReference>
<organism evidence="1 2">
    <name type="scientific">Pseudaeromonas sharmana</name>
    <dbReference type="NCBI Taxonomy" id="328412"/>
    <lineage>
        <taxon>Bacteria</taxon>
        <taxon>Pseudomonadati</taxon>
        <taxon>Pseudomonadota</taxon>
        <taxon>Gammaproteobacteria</taxon>
        <taxon>Aeromonadales</taxon>
        <taxon>Aeromonadaceae</taxon>
        <taxon>Pseudaeromonas</taxon>
    </lineage>
</organism>
<accession>A0ABV8CK55</accession>
<evidence type="ECO:0000313" key="1">
    <source>
        <dbReference type="EMBL" id="MFC3912399.1"/>
    </source>
</evidence>
<comment type="caution">
    <text evidence="1">The sequence shown here is derived from an EMBL/GenBank/DDBJ whole genome shotgun (WGS) entry which is preliminary data.</text>
</comment>
<keyword evidence="2" id="KW-1185">Reference proteome</keyword>
<gene>
    <name evidence="1" type="ORF">ACFOSS_02825</name>
</gene>
<reference evidence="2" key="1">
    <citation type="journal article" date="2019" name="Int. J. Syst. Evol. Microbiol.">
        <title>The Global Catalogue of Microorganisms (GCM) 10K type strain sequencing project: providing services to taxonomists for standard genome sequencing and annotation.</title>
        <authorList>
            <consortium name="The Broad Institute Genomics Platform"/>
            <consortium name="The Broad Institute Genome Sequencing Center for Infectious Disease"/>
            <person name="Wu L."/>
            <person name="Ma J."/>
        </authorList>
    </citation>
    <scope>NUCLEOTIDE SEQUENCE [LARGE SCALE GENOMIC DNA]</scope>
    <source>
        <strain evidence="2">CCUG 54939</strain>
    </source>
</reference>
<proteinExistence type="predicted"/>
<name>A0ABV8CK55_9GAMM</name>